<dbReference type="EMBL" id="KZ679274">
    <property type="protein sequence ID" value="PTB35584.1"/>
    <property type="molecule type" value="Genomic_DNA"/>
</dbReference>
<keyword evidence="4" id="KW-1185">Reference proteome</keyword>
<dbReference type="GO" id="GO:0016491">
    <property type="term" value="F:oxidoreductase activity"/>
    <property type="evidence" value="ECO:0007669"/>
    <property type="project" value="UniProtKB-KW"/>
</dbReference>
<dbReference type="Pfam" id="PF00248">
    <property type="entry name" value="Aldo_ket_red"/>
    <property type="match status" value="1"/>
</dbReference>
<dbReference type="Gene3D" id="3.20.20.100">
    <property type="entry name" value="NADP-dependent oxidoreductase domain"/>
    <property type="match status" value="1"/>
</dbReference>
<dbReference type="SUPFAM" id="SSF51430">
    <property type="entry name" value="NAD(P)-linked oxidoreductase"/>
    <property type="match status" value="1"/>
</dbReference>
<name>A0A2T3YSV6_TRIA4</name>
<evidence type="ECO:0000313" key="4">
    <source>
        <dbReference type="Proteomes" id="UP000240493"/>
    </source>
</evidence>
<sequence length="329" mass="36091">MVKFLDKEVGPIGFGLMGLTWRANPPPLEQALATMKAAVENGLTMWNGGEFYGTPEYNSMTIIKHYFTKYPEDADKVFLAMKGGVKLETLQPDGSPENIRRSLDNILAQLEGKKKVDAFCCARRDANYPLDITFGVIQREYIDTGKIGAIMLSECGVNTIQEAVKVAKIVAAEVELSLFTPDILKNGIAAACKEHDIPIIAYSPIGKGMLTGEFKNLEDVKKLGIIAHFPRFQGEVFEHNLKLVHQVEAIASNKACTPAQLAINWVRNMSTDPELPLVIPIPGATTIARVEENAKVIDLTEEDMESLTGLAKNFETAGARYPSHVPTNT</sequence>
<protein>
    <recommendedName>
        <fullName evidence="2">NADP-dependent oxidoreductase domain-containing protein</fullName>
    </recommendedName>
</protein>
<organism evidence="3 4">
    <name type="scientific">Trichoderma asperellum (strain ATCC 204424 / CBS 433.97 / NBRC 101777)</name>
    <dbReference type="NCBI Taxonomy" id="1042311"/>
    <lineage>
        <taxon>Eukaryota</taxon>
        <taxon>Fungi</taxon>
        <taxon>Dikarya</taxon>
        <taxon>Ascomycota</taxon>
        <taxon>Pezizomycotina</taxon>
        <taxon>Sordariomycetes</taxon>
        <taxon>Hypocreomycetidae</taxon>
        <taxon>Hypocreales</taxon>
        <taxon>Hypocreaceae</taxon>
        <taxon>Trichoderma</taxon>
    </lineage>
</organism>
<accession>A0A2T3YSV6</accession>
<dbReference type="OrthoDB" id="37537at2759"/>
<keyword evidence="1" id="KW-0560">Oxidoreductase</keyword>
<dbReference type="STRING" id="1042311.A0A2T3YSV6"/>
<dbReference type="InterPro" id="IPR023210">
    <property type="entry name" value="NADP_OxRdtase_dom"/>
</dbReference>
<dbReference type="CDD" id="cd19077">
    <property type="entry name" value="AKR_AKR8A1-2"/>
    <property type="match status" value="1"/>
</dbReference>
<dbReference type="InterPro" id="IPR036812">
    <property type="entry name" value="NAD(P)_OxRdtase_dom_sf"/>
</dbReference>
<gene>
    <name evidence="3" type="ORF">M441DRAFT_204448</name>
</gene>
<dbReference type="PANTHER" id="PTHR43625:SF78">
    <property type="entry name" value="PYRIDOXAL REDUCTASE-RELATED"/>
    <property type="match status" value="1"/>
</dbReference>
<dbReference type="GO" id="GO:0005737">
    <property type="term" value="C:cytoplasm"/>
    <property type="evidence" value="ECO:0007669"/>
    <property type="project" value="TreeGrafter"/>
</dbReference>
<evidence type="ECO:0000313" key="3">
    <source>
        <dbReference type="EMBL" id="PTB35584.1"/>
    </source>
</evidence>
<dbReference type="AlphaFoldDB" id="A0A2T3YSV6"/>
<proteinExistence type="predicted"/>
<feature type="domain" description="NADP-dependent oxidoreductase" evidence="2">
    <location>
        <begin position="11"/>
        <end position="310"/>
    </location>
</feature>
<dbReference type="PANTHER" id="PTHR43625">
    <property type="entry name" value="AFLATOXIN B1 ALDEHYDE REDUCTASE"/>
    <property type="match status" value="1"/>
</dbReference>
<evidence type="ECO:0000256" key="1">
    <source>
        <dbReference type="ARBA" id="ARBA00023002"/>
    </source>
</evidence>
<dbReference type="Proteomes" id="UP000240493">
    <property type="component" value="Unassembled WGS sequence"/>
</dbReference>
<reference evidence="3 4" key="1">
    <citation type="submission" date="2016-07" db="EMBL/GenBank/DDBJ databases">
        <title>Multiple horizontal gene transfer events from other fungi enriched the ability of initially mycotrophic Trichoderma (Ascomycota) to feed on dead plant biomass.</title>
        <authorList>
            <consortium name="DOE Joint Genome Institute"/>
            <person name="Aerts A."/>
            <person name="Atanasova L."/>
            <person name="Chenthamara K."/>
            <person name="Zhang J."/>
            <person name="Grujic M."/>
            <person name="Henrissat B."/>
            <person name="Kuo A."/>
            <person name="Salamov A."/>
            <person name="Lipzen A."/>
            <person name="Labutti K."/>
            <person name="Barry K."/>
            <person name="Miao Y."/>
            <person name="Rahimi M.J."/>
            <person name="Shen Q."/>
            <person name="Grigoriev I.V."/>
            <person name="Kubicek C.P."/>
            <person name="Druzhinina I.S."/>
        </authorList>
    </citation>
    <scope>NUCLEOTIDE SEQUENCE [LARGE SCALE GENOMIC DNA]</scope>
    <source>
        <strain evidence="3 4">CBS 433.97</strain>
    </source>
</reference>
<dbReference type="InterPro" id="IPR050791">
    <property type="entry name" value="Aldo-Keto_reductase"/>
</dbReference>
<evidence type="ECO:0000259" key="2">
    <source>
        <dbReference type="Pfam" id="PF00248"/>
    </source>
</evidence>